<dbReference type="EMBL" id="PGTB01000205">
    <property type="protein sequence ID" value="PJE34287.1"/>
    <property type="molecule type" value="Genomic_DNA"/>
</dbReference>
<gene>
    <name evidence="2" type="ORF">CVM52_23085</name>
</gene>
<feature type="compositionally biased region" description="Basic and acidic residues" evidence="1">
    <location>
        <begin position="11"/>
        <end position="28"/>
    </location>
</feature>
<keyword evidence="3" id="KW-1185">Reference proteome</keyword>
<protein>
    <recommendedName>
        <fullName evidence="4">DUF2135 domain-containing protein</fullName>
    </recommendedName>
</protein>
<evidence type="ECO:0000313" key="2">
    <source>
        <dbReference type="EMBL" id="PJE34287.1"/>
    </source>
</evidence>
<dbReference type="AlphaFoldDB" id="A0A2M8IUS9"/>
<sequence>MPAPAPAPVSDEARRAEAERRMEERGGSRGDLNFTLEWSTTDDIDLYVTCPTGATVSYLNRGDCNGVYDLDANVLRAEAISDPVENIVFTDAPNGLYQVRAHLKSERTEGAKQVILHVLRRNGPSQSYEGMLGDGQVEWTTNISISR</sequence>
<organism evidence="2 3">
    <name type="scientific">Pseudooceanicola lipolyticus</name>
    <dbReference type="NCBI Taxonomy" id="2029104"/>
    <lineage>
        <taxon>Bacteria</taxon>
        <taxon>Pseudomonadati</taxon>
        <taxon>Pseudomonadota</taxon>
        <taxon>Alphaproteobacteria</taxon>
        <taxon>Rhodobacterales</taxon>
        <taxon>Paracoccaceae</taxon>
        <taxon>Pseudooceanicola</taxon>
    </lineage>
</organism>
<evidence type="ECO:0000313" key="3">
    <source>
        <dbReference type="Proteomes" id="UP000231553"/>
    </source>
</evidence>
<proteinExistence type="predicted"/>
<dbReference type="Proteomes" id="UP000231553">
    <property type="component" value="Unassembled WGS sequence"/>
</dbReference>
<evidence type="ECO:0000256" key="1">
    <source>
        <dbReference type="SAM" id="MobiDB-lite"/>
    </source>
</evidence>
<name>A0A2M8IUS9_9RHOB</name>
<comment type="caution">
    <text evidence="2">The sequence shown here is derived from an EMBL/GenBank/DDBJ whole genome shotgun (WGS) entry which is preliminary data.</text>
</comment>
<feature type="region of interest" description="Disordered" evidence="1">
    <location>
        <begin position="1"/>
        <end position="29"/>
    </location>
</feature>
<evidence type="ECO:0008006" key="4">
    <source>
        <dbReference type="Google" id="ProtNLM"/>
    </source>
</evidence>
<accession>A0A2M8IUS9</accession>
<reference evidence="2 3" key="1">
    <citation type="journal article" date="2018" name="Int. J. Syst. Evol. Microbiol.">
        <title>Pseudooceanicola lipolyticus sp. nov., a marine alphaproteobacterium, reclassification of Oceanicola flagellatus as Pseudooceanicola flagellatus comb. nov. and emended description of the genus Pseudooceanicola.</title>
        <authorList>
            <person name="Huang M.-M."/>
            <person name="Guo L.-L."/>
            <person name="Wu Y.-H."/>
            <person name="Lai Q.-L."/>
            <person name="Shao Z.-Z."/>
            <person name="Wang C.-S."/>
            <person name="Wu M."/>
            <person name="Xu X.-W."/>
        </authorList>
    </citation>
    <scope>NUCLEOTIDE SEQUENCE [LARGE SCALE GENOMIC DNA]</scope>
    <source>
        <strain evidence="2 3">157</strain>
    </source>
</reference>